<keyword evidence="3" id="KW-1185">Reference proteome</keyword>
<organism evidence="2 3">
    <name type="scientific">Mycoplasma ovis str. Michigan</name>
    <dbReference type="NCBI Taxonomy" id="1415773"/>
    <lineage>
        <taxon>Bacteria</taxon>
        <taxon>Bacillati</taxon>
        <taxon>Mycoplasmatota</taxon>
        <taxon>Mollicutes</taxon>
        <taxon>Mycoplasmataceae</taxon>
        <taxon>Mycoplasma</taxon>
    </lineage>
</organism>
<evidence type="ECO:0000313" key="3">
    <source>
        <dbReference type="Proteomes" id="UP000018745"/>
    </source>
</evidence>
<reference evidence="2 3" key="1">
    <citation type="journal article" date="2014" name="Genome Announc.">
        <title>Complete Genome Sequence of Mycoplasma ovis Strain Michigan, a Hemoplasma of Sheep with Two Distinct 16S rRNA Genes.</title>
        <authorList>
            <person name="Deshuillers P.L."/>
            <person name="Santos A.P."/>
            <person name="do Nascimento N.C."/>
            <person name="Hampel J.A."/>
            <person name="Bergin I.L."/>
            <person name="Dyson M.C."/>
            <person name="Messick J.B."/>
        </authorList>
    </citation>
    <scope>NUCLEOTIDE SEQUENCE [LARGE SCALE GENOMIC DNA]</scope>
    <source>
        <strain evidence="2 3">Michigan</strain>
    </source>
</reference>
<protein>
    <recommendedName>
        <fullName evidence="4">Lipoprotein</fullName>
    </recommendedName>
</protein>
<dbReference type="Proteomes" id="UP000018745">
    <property type="component" value="Chromosome"/>
</dbReference>
<keyword evidence="1" id="KW-0472">Membrane</keyword>
<sequence length="220" mass="24184">MPAGLKIFSAILAIGGCCAGIPIYFSQTQNTVSSKAQPKTLKIAEPQPDQIITRESGEQVVSSGAGKGEEKGSCKLTSLLKEWEDFLSGRDKNKENYVAVDCKNSTKNEHSSLSEYWQGLFPKIFLKEEVLKGSLKDFEIDTHYEQVESITHRKSKYIMTFNGSGLKTTISGTWEPLLDQTQIPNKRVDSVSIDSGGLGKGEVYLLLPLPEWFLNSSGSA</sequence>
<keyword evidence="1" id="KW-1133">Transmembrane helix</keyword>
<dbReference type="RefSeq" id="WP_024071608.1">
    <property type="nucleotide sequence ID" value="NC_023062.1"/>
</dbReference>
<accession>A0ABN4BRP3</accession>
<gene>
    <name evidence="2" type="ORF">OVS_04260</name>
</gene>
<feature type="transmembrane region" description="Helical" evidence="1">
    <location>
        <begin position="7"/>
        <end position="25"/>
    </location>
</feature>
<proteinExistence type="predicted"/>
<name>A0ABN4BRP3_9MOLU</name>
<evidence type="ECO:0000256" key="1">
    <source>
        <dbReference type="SAM" id="Phobius"/>
    </source>
</evidence>
<keyword evidence="1" id="KW-0812">Transmembrane</keyword>
<evidence type="ECO:0000313" key="2">
    <source>
        <dbReference type="EMBL" id="AHC40579.1"/>
    </source>
</evidence>
<dbReference type="EMBL" id="CP006935">
    <property type="protein sequence ID" value="AHC40579.1"/>
    <property type="molecule type" value="Genomic_DNA"/>
</dbReference>
<evidence type="ECO:0008006" key="4">
    <source>
        <dbReference type="Google" id="ProtNLM"/>
    </source>
</evidence>
<dbReference type="PROSITE" id="PS51257">
    <property type="entry name" value="PROKAR_LIPOPROTEIN"/>
    <property type="match status" value="1"/>
</dbReference>